<evidence type="ECO:0000259" key="6">
    <source>
        <dbReference type="Pfam" id="PF02826"/>
    </source>
</evidence>
<dbReference type="Proteomes" id="UP000677436">
    <property type="component" value="Chromosome"/>
</dbReference>
<name>A0A8D5UDT2_9BACL</name>
<dbReference type="InterPro" id="IPR036291">
    <property type="entry name" value="NAD(P)-bd_dom_sf"/>
</dbReference>
<dbReference type="InterPro" id="IPR043322">
    <property type="entry name" value="CtBP"/>
</dbReference>
<gene>
    <name evidence="7" type="ORF">JIR001_13490</name>
</gene>
<dbReference type="PROSITE" id="PS00671">
    <property type="entry name" value="D_2_HYDROXYACID_DH_3"/>
    <property type="match status" value="1"/>
</dbReference>
<dbReference type="InterPro" id="IPR006139">
    <property type="entry name" value="D-isomer_2_OHA_DH_cat_dom"/>
</dbReference>
<sequence>MHKWKVVVTDWEYTDLRYEERVFRHEDIELVPSQCRTEAEVIDACRDADAIINQYAPISRKVVESLEKCKVITRYGVGVDTIDLNAATEKGICVANVPDYCMDEVADHALALLLDVTRKVSLANHYVKNGKWDFKVTQPIYRLRGRTLGMVGFGKIPQVLAEKVKPLGLRVIAYDPYVPETVAKEKGVSLVALDDLCRQADIISVHAPLTQLTRGMLGKKQFALMKKGAFVINASRGPVIDEEALVEALREGKIAGAGLDVVEMEPICPDHPLLQMENVVLTPHVAWYSEEAAAEMRTKAALGVVDVLLHGEYPKYLVNWQVKEKVNLQENSGSKRYTPEQFLLLAGEKAIKPV</sequence>
<dbReference type="PROSITE" id="PS00670">
    <property type="entry name" value="D_2_HYDROXYACID_DH_2"/>
    <property type="match status" value="1"/>
</dbReference>
<evidence type="ECO:0000259" key="5">
    <source>
        <dbReference type="Pfam" id="PF00389"/>
    </source>
</evidence>
<feature type="domain" description="D-isomer specific 2-hydroxyacid dehydrogenase catalytic" evidence="5">
    <location>
        <begin position="18"/>
        <end position="319"/>
    </location>
</feature>
<keyword evidence="3" id="KW-0520">NAD</keyword>
<dbReference type="PANTHER" id="PTHR42789:SF1">
    <property type="entry name" value="D-ISOMER SPECIFIC 2-HYDROXYACID DEHYDROGENASE FAMILY PROTEIN (AFU_ORTHOLOGUE AFUA_6G10090)"/>
    <property type="match status" value="1"/>
</dbReference>
<dbReference type="GO" id="GO:0051287">
    <property type="term" value="F:NAD binding"/>
    <property type="evidence" value="ECO:0007669"/>
    <property type="project" value="InterPro"/>
</dbReference>
<organism evidence="7 8">
    <name type="scientific">Polycladomyces abyssicola</name>
    <dbReference type="NCBI Taxonomy" id="1125966"/>
    <lineage>
        <taxon>Bacteria</taxon>
        <taxon>Bacillati</taxon>
        <taxon>Bacillota</taxon>
        <taxon>Bacilli</taxon>
        <taxon>Bacillales</taxon>
        <taxon>Thermoactinomycetaceae</taxon>
        <taxon>Polycladomyces</taxon>
    </lineage>
</organism>
<evidence type="ECO:0000256" key="3">
    <source>
        <dbReference type="ARBA" id="ARBA00023027"/>
    </source>
</evidence>
<evidence type="ECO:0000256" key="2">
    <source>
        <dbReference type="ARBA" id="ARBA00023002"/>
    </source>
</evidence>
<feature type="domain" description="D-isomer specific 2-hydroxyacid dehydrogenase NAD-binding" evidence="6">
    <location>
        <begin position="110"/>
        <end position="286"/>
    </location>
</feature>
<keyword evidence="2 4" id="KW-0560">Oxidoreductase</keyword>
<dbReference type="RefSeq" id="WP_212774777.1">
    <property type="nucleotide sequence ID" value="NZ_AP024601.1"/>
</dbReference>
<dbReference type="CDD" id="cd05299">
    <property type="entry name" value="CtBP_dh"/>
    <property type="match status" value="1"/>
</dbReference>
<dbReference type="AlphaFoldDB" id="A0A8D5UDT2"/>
<accession>A0A8D5UDT2</accession>
<evidence type="ECO:0000313" key="8">
    <source>
        <dbReference type="Proteomes" id="UP000677436"/>
    </source>
</evidence>
<evidence type="ECO:0000313" key="7">
    <source>
        <dbReference type="EMBL" id="BCU81566.1"/>
    </source>
</evidence>
<dbReference type="SUPFAM" id="SSF51735">
    <property type="entry name" value="NAD(P)-binding Rossmann-fold domains"/>
    <property type="match status" value="1"/>
</dbReference>
<keyword evidence="8" id="KW-1185">Reference proteome</keyword>
<dbReference type="InterPro" id="IPR006140">
    <property type="entry name" value="D-isomer_DH_NAD-bd"/>
</dbReference>
<dbReference type="KEGG" id="pabs:JIR001_13490"/>
<comment type="similarity">
    <text evidence="1 4">Belongs to the D-isomer specific 2-hydroxyacid dehydrogenase family.</text>
</comment>
<evidence type="ECO:0000256" key="1">
    <source>
        <dbReference type="ARBA" id="ARBA00005854"/>
    </source>
</evidence>
<dbReference type="Pfam" id="PF02826">
    <property type="entry name" value="2-Hacid_dh_C"/>
    <property type="match status" value="1"/>
</dbReference>
<reference evidence="7" key="2">
    <citation type="journal article" date="2021" name="Microbiol. Resour. Announc.">
        <title>Complete Genome Sequence of Polycladomyces abyssicola JIR-001T, Isolated from Hemipelagic Sediment in Deep Seawater.</title>
        <authorList>
            <person name="Tsubouchi T."/>
            <person name="Kaneko Y."/>
        </authorList>
    </citation>
    <scope>NUCLEOTIDE SEQUENCE</scope>
    <source>
        <strain evidence="7">JIR-001</strain>
    </source>
</reference>
<dbReference type="EMBL" id="AP024601">
    <property type="protein sequence ID" value="BCU81566.1"/>
    <property type="molecule type" value="Genomic_DNA"/>
</dbReference>
<evidence type="ECO:0000256" key="4">
    <source>
        <dbReference type="RuleBase" id="RU003719"/>
    </source>
</evidence>
<reference evidence="7" key="1">
    <citation type="journal article" date="2013" name="Int. J. Syst. Evol. Microbiol.">
        <title>Polycladomyces abyssicola gen. nov., sp. nov., a thermophilic filamentous bacterium isolated from hemipelagic sediment.</title>
        <authorList>
            <person name="Tsubouchi T."/>
            <person name="Shimane Y."/>
            <person name="Mori K."/>
            <person name="Usui K."/>
            <person name="Hiraki T."/>
            <person name="Tame A."/>
            <person name="Uematsu K."/>
            <person name="Maruyama T."/>
            <person name="Hatada Y."/>
        </authorList>
    </citation>
    <scope>NUCLEOTIDE SEQUENCE</scope>
    <source>
        <strain evidence="7">JIR-001</strain>
    </source>
</reference>
<dbReference type="GO" id="GO:0016616">
    <property type="term" value="F:oxidoreductase activity, acting on the CH-OH group of donors, NAD or NADP as acceptor"/>
    <property type="evidence" value="ECO:0007669"/>
    <property type="project" value="InterPro"/>
</dbReference>
<dbReference type="InterPro" id="IPR029753">
    <property type="entry name" value="D-isomer_DH_CS"/>
</dbReference>
<dbReference type="Pfam" id="PF00389">
    <property type="entry name" value="2-Hacid_dh"/>
    <property type="match status" value="1"/>
</dbReference>
<dbReference type="Gene3D" id="3.40.50.720">
    <property type="entry name" value="NAD(P)-binding Rossmann-like Domain"/>
    <property type="match status" value="2"/>
</dbReference>
<dbReference type="GO" id="GO:0003714">
    <property type="term" value="F:transcription corepressor activity"/>
    <property type="evidence" value="ECO:0007669"/>
    <property type="project" value="InterPro"/>
</dbReference>
<dbReference type="FunFam" id="3.40.50.720:FF:000203">
    <property type="entry name" value="D-3-phosphoglycerate dehydrogenase (SerA)"/>
    <property type="match status" value="1"/>
</dbReference>
<dbReference type="SUPFAM" id="SSF52283">
    <property type="entry name" value="Formate/glycerate dehydrogenase catalytic domain-like"/>
    <property type="match status" value="1"/>
</dbReference>
<dbReference type="InterPro" id="IPR050857">
    <property type="entry name" value="D-2-hydroxyacid_DH"/>
</dbReference>
<dbReference type="PANTHER" id="PTHR42789">
    <property type="entry name" value="D-ISOMER SPECIFIC 2-HYDROXYACID DEHYDROGENASE FAMILY PROTEIN (AFU_ORTHOLOGUE AFUA_6G10090)"/>
    <property type="match status" value="1"/>
</dbReference>
<proteinExistence type="inferred from homology"/>
<protein>
    <submittedName>
        <fullName evidence="7">Dehydrogenase</fullName>
    </submittedName>
</protein>